<evidence type="ECO:0000256" key="5">
    <source>
        <dbReference type="ARBA" id="ARBA00023180"/>
    </source>
</evidence>
<feature type="region of interest" description="Disordered" evidence="7">
    <location>
        <begin position="86"/>
        <end position="106"/>
    </location>
</feature>
<dbReference type="OrthoDB" id="294541at2759"/>
<dbReference type="PANTHER" id="PTHR16189:SF0">
    <property type="entry name" value="TRANSMEMBRANE PROTEIN 104"/>
    <property type="match status" value="1"/>
</dbReference>
<evidence type="ECO:0000313" key="10">
    <source>
        <dbReference type="EMBL" id="CAH0104389.1"/>
    </source>
</evidence>
<feature type="transmembrane region" description="Helical" evidence="8">
    <location>
        <begin position="314"/>
        <end position="332"/>
    </location>
</feature>
<dbReference type="InterPro" id="IPR013057">
    <property type="entry name" value="AA_transpt_TM"/>
</dbReference>
<dbReference type="PANTHER" id="PTHR16189">
    <property type="entry name" value="TRANSMEMBRANE PROTEIN 104-RELATED"/>
    <property type="match status" value="1"/>
</dbReference>
<feature type="domain" description="Amino acid transporter transmembrane" evidence="9">
    <location>
        <begin position="14"/>
        <end position="65"/>
    </location>
</feature>
<comment type="caution">
    <text evidence="10">The sequence shown here is derived from an EMBL/GenBank/DDBJ whole genome shotgun (WGS) entry which is preliminary data.</text>
</comment>
<dbReference type="Proteomes" id="UP000789390">
    <property type="component" value="Unassembled WGS sequence"/>
</dbReference>
<feature type="transmembrane region" description="Helical" evidence="8">
    <location>
        <begin position="275"/>
        <end position="294"/>
    </location>
</feature>
<evidence type="ECO:0000256" key="2">
    <source>
        <dbReference type="ARBA" id="ARBA00022692"/>
    </source>
</evidence>
<feature type="transmembrane region" description="Helical" evidence="8">
    <location>
        <begin position="243"/>
        <end position="263"/>
    </location>
</feature>
<sequence>MARNSESSTYSPSIGLIYVFNLIVGTGALTLPAAFANAGWIISLCVILALSAISYVTLTFVVESMAAANAILRSKRAKQLIKKECLQRPNSPQEDSDSSTSSASTKSLLGRVKVRKTRSLCNSPNLYSSVMQSEDDYPTCSIINENSDMVVIPHENNLEECDIQETIEMGKLASLFFNRVGTILFFVCITIYLYGDLAIYGAAIGKSLRDTACTYFPVDVPCNETLNGTVACWEGSDLTRDNAYRLFLSIFVLLIGAFGFFNVQKTLLLQILTGLVRWTAFIAMIILACVRLLSSPKDNQGNPPVANVNGLPNLFGACVYSFMCHHSLPSLVTPISPKRGLFKLLALDYILIAGFYLLLGFTGIFAFPHLEDLYTLNFVPNRCPSNPAGNFTASILDAVMPKEAVTAAQQALFYFLTLFPVFTLSTSFPIITITLRNNLKQLFLRQNEADYSFFVRRLLFPLMALIPPTVLAIITSDISFLVGITGSYAGAAVQYIIPALLAFYARKELQKEFPLEPVRNAFASPFRHTFFVLFVLLWACASIGFVTYNHVLADK</sequence>
<dbReference type="Pfam" id="PF01490">
    <property type="entry name" value="Aa_trans"/>
    <property type="match status" value="1"/>
</dbReference>
<feature type="transmembrane region" description="Helical" evidence="8">
    <location>
        <begin position="454"/>
        <end position="474"/>
    </location>
</feature>
<dbReference type="GO" id="GO:0016020">
    <property type="term" value="C:membrane"/>
    <property type="evidence" value="ECO:0007669"/>
    <property type="project" value="UniProtKB-SubCell"/>
</dbReference>
<gene>
    <name evidence="10" type="ORF">DGAL_LOCUS7290</name>
</gene>
<feature type="transmembrane region" description="Helical" evidence="8">
    <location>
        <begin position="41"/>
        <end position="72"/>
    </location>
</feature>
<evidence type="ECO:0000256" key="7">
    <source>
        <dbReference type="SAM" id="MobiDB-lite"/>
    </source>
</evidence>
<comment type="subcellular location">
    <subcellularLocation>
        <location evidence="1">Membrane</location>
        <topology evidence="1">Multi-pass membrane protein</topology>
    </subcellularLocation>
</comment>
<accession>A0A8J2RKZ0</accession>
<keyword evidence="2 8" id="KW-0812">Transmembrane</keyword>
<evidence type="ECO:0000256" key="1">
    <source>
        <dbReference type="ARBA" id="ARBA00004141"/>
    </source>
</evidence>
<keyword evidence="3 8" id="KW-1133">Transmembrane helix</keyword>
<feature type="transmembrane region" description="Helical" evidence="8">
    <location>
        <begin position="176"/>
        <end position="195"/>
    </location>
</feature>
<evidence type="ECO:0000256" key="8">
    <source>
        <dbReference type="SAM" id="Phobius"/>
    </source>
</evidence>
<evidence type="ECO:0000256" key="6">
    <source>
        <dbReference type="ARBA" id="ARBA00038166"/>
    </source>
</evidence>
<protein>
    <recommendedName>
        <fullName evidence="9">Amino acid transporter transmembrane domain-containing protein</fullName>
    </recommendedName>
</protein>
<keyword evidence="4 8" id="KW-0472">Membrane</keyword>
<feature type="transmembrane region" description="Helical" evidence="8">
    <location>
        <begin position="344"/>
        <end position="367"/>
    </location>
</feature>
<dbReference type="AlphaFoldDB" id="A0A8J2RKZ0"/>
<feature type="transmembrane region" description="Helical" evidence="8">
    <location>
        <begin position="480"/>
        <end position="505"/>
    </location>
</feature>
<keyword evidence="5" id="KW-0325">Glycoprotein</keyword>
<evidence type="ECO:0000256" key="4">
    <source>
        <dbReference type="ARBA" id="ARBA00023136"/>
    </source>
</evidence>
<proteinExistence type="inferred from homology"/>
<evidence type="ECO:0000313" key="11">
    <source>
        <dbReference type="Proteomes" id="UP000789390"/>
    </source>
</evidence>
<keyword evidence="11" id="KW-1185">Reference proteome</keyword>
<comment type="similarity">
    <text evidence="6">Belongs to the TMEM104 family.</text>
</comment>
<reference evidence="10" key="1">
    <citation type="submission" date="2021-11" db="EMBL/GenBank/DDBJ databases">
        <authorList>
            <person name="Schell T."/>
        </authorList>
    </citation>
    <scope>NUCLEOTIDE SEQUENCE</scope>
    <source>
        <strain evidence="10">M5</strain>
    </source>
</reference>
<feature type="transmembrane region" description="Helical" evidence="8">
    <location>
        <begin position="411"/>
        <end position="433"/>
    </location>
</feature>
<feature type="transmembrane region" description="Helical" evidence="8">
    <location>
        <begin position="526"/>
        <end position="548"/>
    </location>
</feature>
<evidence type="ECO:0000256" key="3">
    <source>
        <dbReference type="ARBA" id="ARBA00022989"/>
    </source>
</evidence>
<name>A0A8J2RKZ0_9CRUS</name>
<organism evidence="10 11">
    <name type="scientific">Daphnia galeata</name>
    <dbReference type="NCBI Taxonomy" id="27404"/>
    <lineage>
        <taxon>Eukaryota</taxon>
        <taxon>Metazoa</taxon>
        <taxon>Ecdysozoa</taxon>
        <taxon>Arthropoda</taxon>
        <taxon>Crustacea</taxon>
        <taxon>Branchiopoda</taxon>
        <taxon>Diplostraca</taxon>
        <taxon>Cladocera</taxon>
        <taxon>Anomopoda</taxon>
        <taxon>Daphniidae</taxon>
        <taxon>Daphnia</taxon>
    </lineage>
</organism>
<evidence type="ECO:0000259" key="9">
    <source>
        <dbReference type="Pfam" id="PF01490"/>
    </source>
</evidence>
<dbReference type="EMBL" id="CAKKLH010000135">
    <property type="protein sequence ID" value="CAH0104389.1"/>
    <property type="molecule type" value="Genomic_DNA"/>
</dbReference>
<feature type="transmembrane region" description="Helical" evidence="8">
    <location>
        <begin position="12"/>
        <end position="35"/>
    </location>
</feature>